<evidence type="ECO:0000256" key="1">
    <source>
        <dbReference type="SAM" id="MobiDB-lite"/>
    </source>
</evidence>
<proteinExistence type="predicted"/>
<feature type="region of interest" description="Disordered" evidence="1">
    <location>
        <begin position="1"/>
        <end position="38"/>
    </location>
</feature>
<dbReference type="EMBL" id="FRCT01000011">
    <property type="protein sequence ID" value="SHM71722.1"/>
    <property type="molecule type" value="Genomic_DNA"/>
</dbReference>
<feature type="region of interest" description="Disordered" evidence="1">
    <location>
        <begin position="359"/>
        <end position="390"/>
    </location>
</feature>
<sequence>MPHSSGGGSHGGGSHGGHGGSRSSTRTRTSSRPFHNSRRYVYHHNGQPRYFYAGPDFKPGFQWTKLLILIVYIPFIAMIFTQFKKVIPHVPQNYTHSIFVKDEANVISDENGVIKELKAFEKKTGVSPAVITINNEDWQSSYSSLENYAYDRYLQEFSDECHWLIVYSQQREVSDNYINWYWEGMQGDNTDSVLKYSETNRFTNSLYSYLESGKSVDDSLKKAFSEFTDTISMKPEFSLMITPLFMIVFLLFHAFGMLYPSIKYRNATLAPLDTDSGNTYGTGNSYDTGNTYNRSFNNTPYTQSNINTPKPYDPQAERRKRIINSGKNYTAADYRADKKARDAEFNKFINQYKRLINENNKNESASMPSIDSTPTASYDNSASYDNTASSSNSNLVTCQYCGSTFAAKYNKCPFCNARQ</sequence>
<evidence type="ECO:0000313" key="4">
    <source>
        <dbReference type="Proteomes" id="UP000184394"/>
    </source>
</evidence>
<reference evidence="3 4" key="1">
    <citation type="submission" date="2016-11" db="EMBL/GenBank/DDBJ databases">
        <authorList>
            <person name="Jaros S."/>
            <person name="Januszkiewicz K."/>
            <person name="Wedrychowicz H."/>
        </authorList>
    </citation>
    <scope>NUCLEOTIDE SEQUENCE [LARGE SCALE GENOMIC DNA]</scope>
    <source>
        <strain evidence="3 4">Y1</strain>
    </source>
</reference>
<feature type="compositionally biased region" description="Low complexity" evidence="1">
    <location>
        <begin position="21"/>
        <end position="32"/>
    </location>
</feature>
<keyword evidence="2" id="KW-1133">Transmembrane helix</keyword>
<feature type="transmembrane region" description="Helical" evidence="2">
    <location>
        <begin position="60"/>
        <end position="80"/>
    </location>
</feature>
<dbReference type="OrthoDB" id="1819260at2"/>
<accession>A0A1M7L1C0</accession>
<name>A0A1M7L1C0_RUMFL</name>
<organism evidence="3 4">
    <name type="scientific">Ruminococcus flavefaciens</name>
    <dbReference type="NCBI Taxonomy" id="1265"/>
    <lineage>
        <taxon>Bacteria</taxon>
        <taxon>Bacillati</taxon>
        <taxon>Bacillota</taxon>
        <taxon>Clostridia</taxon>
        <taxon>Eubacteriales</taxon>
        <taxon>Oscillospiraceae</taxon>
        <taxon>Ruminococcus</taxon>
    </lineage>
</organism>
<evidence type="ECO:0000313" key="3">
    <source>
        <dbReference type="EMBL" id="SHM71722.1"/>
    </source>
</evidence>
<feature type="compositionally biased region" description="Gly residues" evidence="1">
    <location>
        <begin position="1"/>
        <end position="20"/>
    </location>
</feature>
<keyword evidence="2" id="KW-0812">Transmembrane</keyword>
<feature type="transmembrane region" description="Helical" evidence="2">
    <location>
        <begin position="237"/>
        <end position="259"/>
    </location>
</feature>
<gene>
    <name evidence="3" type="ORF">SAMN04487860_11112</name>
</gene>
<dbReference type="RefSeq" id="WP_072951562.1">
    <property type="nucleotide sequence ID" value="NZ_FRCT01000011.1"/>
</dbReference>
<evidence type="ECO:0000256" key="2">
    <source>
        <dbReference type="SAM" id="Phobius"/>
    </source>
</evidence>
<evidence type="ECO:0008006" key="5">
    <source>
        <dbReference type="Google" id="ProtNLM"/>
    </source>
</evidence>
<keyword evidence="2" id="KW-0472">Membrane</keyword>
<dbReference type="AlphaFoldDB" id="A0A1M7L1C0"/>
<protein>
    <recommendedName>
        <fullName evidence="5">TPM domain-containing protein</fullName>
    </recommendedName>
</protein>
<dbReference type="Proteomes" id="UP000184394">
    <property type="component" value="Unassembled WGS sequence"/>
</dbReference>